<proteinExistence type="predicted"/>
<dbReference type="Proteomes" id="UP000605427">
    <property type="component" value="Unassembled WGS sequence"/>
</dbReference>
<name>A0ABQ1ZYE4_9BACL</name>
<accession>A0ABQ1ZYE4</accession>
<organism evidence="1 2">
    <name type="scientific">Saccharibacillus endophyticus</name>
    <dbReference type="NCBI Taxonomy" id="2060666"/>
    <lineage>
        <taxon>Bacteria</taxon>
        <taxon>Bacillati</taxon>
        <taxon>Bacillota</taxon>
        <taxon>Bacilli</taxon>
        <taxon>Bacillales</taxon>
        <taxon>Paenibacillaceae</taxon>
        <taxon>Saccharibacillus</taxon>
    </lineage>
</organism>
<dbReference type="RefSeq" id="WP_172244337.1">
    <property type="nucleotide sequence ID" value="NZ_BMDD01000003.1"/>
</dbReference>
<reference evidence="2" key="1">
    <citation type="journal article" date="2019" name="Int. J. Syst. Evol. Microbiol.">
        <title>The Global Catalogue of Microorganisms (GCM) 10K type strain sequencing project: providing services to taxonomists for standard genome sequencing and annotation.</title>
        <authorList>
            <consortium name="The Broad Institute Genomics Platform"/>
            <consortium name="The Broad Institute Genome Sequencing Center for Infectious Disease"/>
            <person name="Wu L."/>
            <person name="Ma J."/>
        </authorList>
    </citation>
    <scope>NUCLEOTIDE SEQUENCE [LARGE SCALE GENOMIC DNA]</scope>
    <source>
        <strain evidence="2">CCM 8702</strain>
    </source>
</reference>
<dbReference type="EMBL" id="BMDD01000003">
    <property type="protein sequence ID" value="GGH79842.1"/>
    <property type="molecule type" value="Genomic_DNA"/>
</dbReference>
<evidence type="ECO:0000313" key="1">
    <source>
        <dbReference type="EMBL" id="GGH79842.1"/>
    </source>
</evidence>
<evidence type="ECO:0000313" key="2">
    <source>
        <dbReference type="Proteomes" id="UP000605427"/>
    </source>
</evidence>
<sequence length="156" mass="18086">MPYHQFIAGKKEDANHEWLSWEQGHVWRGGVVISPQAVIDDDLFDYMYDTFRWLRAQFPNGKWEHGLDNYGYSLIQHPEDIRKLQEIAIAWKSLFGAGPEEIGLTGNYGWDGADPENGFYEKLKFSKHELIRQMDNLIEVTEKALETGICVIHFGI</sequence>
<protein>
    <submittedName>
        <fullName evidence="1">Uncharacterized protein</fullName>
    </submittedName>
</protein>
<gene>
    <name evidence="1" type="ORF">GCM10007362_27250</name>
</gene>
<keyword evidence="2" id="KW-1185">Reference proteome</keyword>
<comment type="caution">
    <text evidence="1">The sequence shown here is derived from an EMBL/GenBank/DDBJ whole genome shotgun (WGS) entry which is preliminary data.</text>
</comment>